<evidence type="ECO:0000313" key="2">
    <source>
        <dbReference type="EMBL" id="SFV33358.1"/>
    </source>
</evidence>
<feature type="transmembrane region" description="Helical" evidence="1">
    <location>
        <begin position="22"/>
        <end position="43"/>
    </location>
</feature>
<keyword evidence="3" id="KW-1185">Reference proteome</keyword>
<dbReference type="Proteomes" id="UP000199537">
    <property type="component" value="Unassembled WGS sequence"/>
</dbReference>
<accession>A0A1I7NFC6</accession>
<dbReference type="EMBL" id="FPCJ01000001">
    <property type="protein sequence ID" value="SFV33358.1"/>
    <property type="molecule type" value="Genomic_DNA"/>
</dbReference>
<proteinExistence type="predicted"/>
<keyword evidence="1" id="KW-0472">Membrane</keyword>
<gene>
    <name evidence="2" type="ORF">SAMN05660895_1659</name>
</gene>
<evidence type="ECO:0000256" key="1">
    <source>
        <dbReference type="SAM" id="Phobius"/>
    </source>
</evidence>
<reference evidence="3" key="1">
    <citation type="submission" date="2016-10" db="EMBL/GenBank/DDBJ databases">
        <authorList>
            <person name="Varghese N."/>
            <person name="Submissions S."/>
        </authorList>
    </citation>
    <scope>NUCLEOTIDE SEQUENCE [LARGE SCALE GENOMIC DNA]</scope>
    <source>
        <strain evidence="3">DSM 14807</strain>
    </source>
</reference>
<evidence type="ECO:0000313" key="3">
    <source>
        <dbReference type="Proteomes" id="UP000199537"/>
    </source>
</evidence>
<keyword evidence="1" id="KW-1133">Transmembrane helix</keyword>
<protein>
    <submittedName>
        <fullName evidence="2">Uncharacterized protein</fullName>
    </submittedName>
</protein>
<sequence length="459" mass="54360">MANWFPCLSIFTIDKGLPSPTWAYILSLTIIFYPIIKVSFGYFSPSRLKNTILLYETYLKENEIDLLVNYISKYHIDDIKKYLQGISHLPQKESIDIILRRRTDKDKAYEKLVKPQRILFASWVYRHIIQNENFIRKSANKYLELFATPFSGMETKESSNEDLVKLFIECLFENKNQLFIQELKIMNGTNSSVLEMNVNYDIPILFSLFAHTKAAADNYVWYPVGEGAVKSLKHDTEQKEFLIRKYDHDLESELWSQKIYIAIVYFNYMVRETIYRNSECHMWLFYFRHFTDLLIEIIPTPNDYDGDSEYPSFAHKMIYEQFSIMTDWLDLAKEQETDNRVIDTIRCLGWCVHSICQADNSKISVRFRRRLLDLLLSTYFEFSHYPDNIAATTARQWLERMFLNPKGVDFGTPIITTEYLFALQDAWDEFDKVPYQYYEDNGSIQHFVTTVLTPLGLNE</sequence>
<dbReference type="STRING" id="1393122.SAMN05660895_1659"/>
<organism evidence="2 3">
    <name type="scientific">Thermoflavifilum thermophilum</name>
    <dbReference type="NCBI Taxonomy" id="1393122"/>
    <lineage>
        <taxon>Bacteria</taxon>
        <taxon>Pseudomonadati</taxon>
        <taxon>Bacteroidota</taxon>
        <taxon>Chitinophagia</taxon>
        <taxon>Chitinophagales</taxon>
        <taxon>Chitinophagaceae</taxon>
        <taxon>Thermoflavifilum</taxon>
    </lineage>
</organism>
<dbReference type="AlphaFoldDB" id="A0A1I7NFC6"/>
<keyword evidence="1" id="KW-0812">Transmembrane</keyword>
<name>A0A1I7NFC6_9BACT</name>